<organism evidence="1 2">
    <name type="scientific">Lutibacter aestuarii</name>
    <dbReference type="NCBI Taxonomy" id="861111"/>
    <lineage>
        <taxon>Bacteria</taxon>
        <taxon>Pseudomonadati</taxon>
        <taxon>Bacteroidota</taxon>
        <taxon>Flavobacteriia</taxon>
        <taxon>Flavobacteriales</taxon>
        <taxon>Flavobacteriaceae</taxon>
        <taxon>Lutibacter</taxon>
    </lineage>
</organism>
<dbReference type="Gene3D" id="2.60.40.1120">
    <property type="entry name" value="Carboxypeptidase-like, regulatory domain"/>
    <property type="match status" value="1"/>
</dbReference>
<dbReference type="Pfam" id="PF13715">
    <property type="entry name" value="CarbopepD_reg_2"/>
    <property type="match status" value="1"/>
</dbReference>
<name>A0ABW2Z720_9FLAO</name>
<gene>
    <name evidence="1" type="ORF">ACFQZW_01195</name>
</gene>
<sequence length="895" mass="101633">MKKILFLVLFTLIPFLIFSQNIKLEGAVKDSLGNPLEMANVIAFKKGTQFLQSYSITDTKGNYKLSLEENEAYTLRISYLGFETKSVEVITNNSNKNLIKNIILSETNESLNQVDITYEMPVKIIGDTIVYNSDSFTTGKEKKLEDVLKKLPGVEVDENGEVEVEGKKVQKVLVEGKPFFDGDSKLATQNIPANAIDKVQVLKNYNEVAGMRGVTNNEDNIALNIKLKKGKDKFWFGEVNAGIGNEEKYIAKPKLFYYSPNKSVNLLADFNNIGEAPFTMRDYFRFTGGLRGAMRGSGTSFNISSGGLGFMTTQNNRAQEITSKFGALNFGLSPKKTLDFNGFAIVNNSETAMLTQSNTVYNKLNLTEESSNQAMQESKLGMLKFSTTYKPNTNVHIDYDVFGKISEQTELQDVTSTSRNADTYKEEKPFSINQNFNIYYTIDDKNIFAAEMQHLFQKDKPLYNSMATTQPFLIIPTEGEQDGNYIFDLVQNKKLTTNKFDAKFDYYYLLTPKSNVNISFGTTFSKQNLNSKISQNLENGSKLDFEDPLLNNDVDYNFSDIFLGLHYKMVSGIFTFNPGVSLHQYTTKDTQLGVVNKSNTTKLLPDVYANLQFKSSESLRFNYSMSTQFSDIDNISEGYFLSNYNSLTRGNKELESALYHKYSLSYFSFSMFSFTNINASVNYTKKENGIKNNTELVGIDRVSYPVNSNLADETLSAFFRYGKTYSKLKTNFSANISNSTYNNIVNNDLIKSKSLSHSYQGSIATKFKTAPNFELGYQKSFSNYSKSNSVTDRPFANMEVGFLKNFILTADYSYYKYKNTFENLSSETKNNYSFLNANLYYQQKDSKWEFKISANNLTNNTSMNTDSYHEISDSNSISLYFIQPRLWMFSVKYNL</sequence>
<evidence type="ECO:0000313" key="2">
    <source>
        <dbReference type="Proteomes" id="UP001597032"/>
    </source>
</evidence>
<dbReference type="Proteomes" id="UP001597032">
    <property type="component" value="Unassembled WGS sequence"/>
</dbReference>
<dbReference type="EMBL" id="JBHTIC010000002">
    <property type="protein sequence ID" value="MFD0760690.1"/>
    <property type="molecule type" value="Genomic_DNA"/>
</dbReference>
<accession>A0ABW2Z720</accession>
<reference evidence="2" key="1">
    <citation type="journal article" date="2019" name="Int. J. Syst. Evol. Microbiol.">
        <title>The Global Catalogue of Microorganisms (GCM) 10K type strain sequencing project: providing services to taxonomists for standard genome sequencing and annotation.</title>
        <authorList>
            <consortium name="The Broad Institute Genomics Platform"/>
            <consortium name="The Broad Institute Genome Sequencing Center for Infectious Disease"/>
            <person name="Wu L."/>
            <person name="Ma J."/>
        </authorList>
    </citation>
    <scope>NUCLEOTIDE SEQUENCE [LARGE SCALE GENOMIC DNA]</scope>
    <source>
        <strain evidence="2">CCUG 60022</strain>
    </source>
</reference>
<dbReference type="SUPFAM" id="SSF56935">
    <property type="entry name" value="Porins"/>
    <property type="match status" value="1"/>
</dbReference>
<dbReference type="InterPro" id="IPR008969">
    <property type="entry name" value="CarboxyPept-like_regulatory"/>
</dbReference>
<dbReference type="RefSeq" id="WP_386781324.1">
    <property type="nucleotide sequence ID" value="NZ_JBHTIC010000002.1"/>
</dbReference>
<comment type="caution">
    <text evidence="1">The sequence shown here is derived from an EMBL/GenBank/DDBJ whole genome shotgun (WGS) entry which is preliminary data.</text>
</comment>
<protein>
    <submittedName>
        <fullName evidence="1">Carboxypeptidase regulatory-like domain-containing protein</fullName>
    </submittedName>
</protein>
<keyword evidence="2" id="KW-1185">Reference proteome</keyword>
<evidence type="ECO:0000313" key="1">
    <source>
        <dbReference type="EMBL" id="MFD0760690.1"/>
    </source>
</evidence>
<dbReference type="SUPFAM" id="SSF49464">
    <property type="entry name" value="Carboxypeptidase regulatory domain-like"/>
    <property type="match status" value="1"/>
</dbReference>
<proteinExistence type="predicted"/>